<keyword evidence="7" id="KW-0732">Signal</keyword>
<evidence type="ECO:0000256" key="2">
    <source>
        <dbReference type="ARBA" id="ARBA00009450"/>
    </source>
</evidence>
<feature type="domain" description="Soluble ligand binding" evidence="16">
    <location>
        <begin position="151"/>
        <end position="186"/>
    </location>
</feature>
<keyword evidence="6" id="KW-0812">Transmembrane</keyword>
<evidence type="ECO:0000256" key="10">
    <source>
        <dbReference type="ARBA" id="ARBA00023114"/>
    </source>
</evidence>
<dbReference type="InterPro" id="IPR003715">
    <property type="entry name" value="Poly_export_N"/>
</dbReference>
<dbReference type="PANTHER" id="PTHR33619:SF3">
    <property type="entry name" value="POLYSACCHARIDE EXPORT PROTEIN GFCE-RELATED"/>
    <property type="match status" value="1"/>
</dbReference>
<comment type="subcellular location">
    <subcellularLocation>
        <location evidence="1">Cell outer membrane</location>
        <topology evidence="1">Multi-pass membrane protein</topology>
    </subcellularLocation>
</comment>
<comment type="similarity">
    <text evidence="2">Belongs to the BexD/CtrA/VexA family.</text>
</comment>
<evidence type="ECO:0000313" key="18">
    <source>
        <dbReference type="EMBL" id="QDT56143.1"/>
    </source>
</evidence>
<keyword evidence="3" id="KW-0813">Transport</keyword>
<evidence type="ECO:0000256" key="4">
    <source>
        <dbReference type="ARBA" id="ARBA00022452"/>
    </source>
</evidence>
<dbReference type="InterPro" id="IPR049712">
    <property type="entry name" value="Poly_export"/>
</dbReference>
<keyword evidence="11" id="KW-0472">Membrane</keyword>
<dbReference type="RefSeq" id="WP_145033112.1">
    <property type="nucleotide sequence ID" value="NZ_CP036271.1"/>
</dbReference>
<dbReference type="GO" id="GO:0015159">
    <property type="term" value="F:polysaccharide transmembrane transporter activity"/>
    <property type="evidence" value="ECO:0007669"/>
    <property type="project" value="InterPro"/>
</dbReference>
<dbReference type="InterPro" id="IPR054765">
    <property type="entry name" value="SLBB_dom"/>
</dbReference>
<feature type="domain" description="SLBB" evidence="17">
    <location>
        <begin position="267"/>
        <end position="344"/>
    </location>
</feature>
<dbReference type="InParanoid" id="A0A517SJ34"/>
<dbReference type="GO" id="GO:0006811">
    <property type="term" value="P:monoatomic ion transport"/>
    <property type="evidence" value="ECO:0007669"/>
    <property type="project" value="UniProtKB-KW"/>
</dbReference>
<dbReference type="GO" id="GO:0009279">
    <property type="term" value="C:cell outer membrane"/>
    <property type="evidence" value="ECO:0007669"/>
    <property type="project" value="UniProtKB-SubCell"/>
</dbReference>
<sequence>MMPVSTTTWHSLRLRRFGIVLACLAVCGCSQTKVYTAKNLPAQWHAKSIPNVTTFDMTKLSSATIPEDLIACEDVLEVTIAAGTQREDIQTMPSRVSESGEVDVLHVGRVPVAGLDLAEAEAAITRACIDREIYRTPHVTVVMKRPKVNRITVLGAVEKPGVVELRNGNSDLLQALVEAGNLTKEAGSMVEIHHPGFRPLNNGNPRIAEGTDAAGNQLTSYDTTAKTVSSRTLKVDLASLGSGAPTNYDLEDGAVVRVEKRDPPALQVIGLVRKPDRYEFPLGKNMRLTDAIALAGGTSNQLADKVFIIRRREGAEPMLVGTSIRKAKRDGNENMLLEPGDTVSIEQTPGTVFLDAIRTVGVNLGGALF</sequence>
<reference evidence="18 19" key="1">
    <citation type="submission" date="2019-02" db="EMBL/GenBank/DDBJ databases">
        <title>Deep-cultivation of Planctomycetes and their phenomic and genomic characterization uncovers novel biology.</title>
        <authorList>
            <person name="Wiegand S."/>
            <person name="Jogler M."/>
            <person name="Boedeker C."/>
            <person name="Pinto D."/>
            <person name="Vollmers J."/>
            <person name="Rivas-Marin E."/>
            <person name="Kohn T."/>
            <person name="Peeters S.H."/>
            <person name="Heuer A."/>
            <person name="Rast P."/>
            <person name="Oberbeckmann S."/>
            <person name="Bunk B."/>
            <person name="Jeske O."/>
            <person name="Meyerdierks A."/>
            <person name="Storesund J.E."/>
            <person name="Kallscheuer N."/>
            <person name="Luecker S."/>
            <person name="Lage O.M."/>
            <person name="Pohl T."/>
            <person name="Merkel B.J."/>
            <person name="Hornburger P."/>
            <person name="Mueller R.-W."/>
            <person name="Bruemmer F."/>
            <person name="Labrenz M."/>
            <person name="Spormann A.M."/>
            <person name="Op den Camp H."/>
            <person name="Overmann J."/>
            <person name="Amann R."/>
            <person name="Jetten M.S.M."/>
            <person name="Mascher T."/>
            <person name="Medema M.H."/>
            <person name="Devos D.P."/>
            <person name="Kaster A.-K."/>
            <person name="Ovreas L."/>
            <person name="Rohde M."/>
            <person name="Galperin M.Y."/>
            <person name="Jogler C."/>
        </authorList>
    </citation>
    <scope>NUCLEOTIDE SEQUENCE [LARGE SCALE GENOMIC DNA]</scope>
    <source>
        <strain evidence="18 19">Pan44</strain>
    </source>
</reference>
<evidence type="ECO:0000256" key="14">
    <source>
        <dbReference type="ARBA" id="ARBA00023288"/>
    </source>
</evidence>
<evidence type="ECO:0000259" key="15">
    <source>
        <dbReference type="Pfam" id="PF02563"/>
    </source>
</evidence>
<dbReference type="FunCoup" id="A0A517SJ34">
    <property type="interactions" value="84"/>
</dbReference>
<keyword evidence="13" id="KW-0998">Cell outer membrane</keyword>
<proteinExistence type="inferred from homology"/>
<keyword evidence="5" id="KW-0762">Sugar transport</keyword>
<protein>
    <submittedName>
        <fullName evidence="18">Polysaccharide biosynthesis/export protein</fullName>
    </submittedName>
</protein>
<evidence type="ECO:0000256" key="5">
    <source>
        <dbReference type="ARBA" id="ARBA00022597"/>
    </source>
</evidence>
<evidence type="ECO:0000256" key="7">
    <source>
        <dbReference type="ARBA" id="ARBA00022729"/>
    </source>
</evidence>
<dbReference type="GO" id="GO:0015288">
    <property type="term" value="F:porin activity"/>
    <property type="evidence" value="ECO:0007669"/>
    <property type="project" value="UniProtKB-KW"/>
</dbReference>
<dbReference type="AlphaFoldDB" id="A0A517SJ34"/>
<keyword evidence="10" id="KW-0626">Porin</keyword>
<evidence type="ECO:0000256" key="12">
    <source>
        <dbReference type="ARBA" id="ARBA00023139"/>
    </source>
</evidence>
<feature type="domain" description="Polysaccharide export protein N-terminal" evidence="15">
    <location>
        <begin position="67"/>
        <end position="143"/>
    </location>
</feature>
<evidence type="ECO:0000313" key="19">
    <source>
        <dbReference type="Proteomes" id="UP000315700"/>
    </source>
</evidence>
<accession>A0A517SJ34</accession>
<keyword evidence="9" id="KW-0406">Ion transport</keyword>
<evidence type="ECO:0000259" key="16">
    <source>
        <dbReference type="Pfam" id="PF10531"/>
    </source>
</evidence>
<evidence type="ECO:0000256" key="1">
    <source>
        <dbReference type="ARBA" id="ARBA00004571"/>
    </source>
</evidence>
<evidence type="ECO:0000259" key="17">
    <source>
        <dbReference type="Pfam" id="PF22461"/>
    </source>
</evidence>
<evidence type="ECO:0000256" key="9">
    <source>
        <dbReference type="ARBA" id="ARBA00023065"/>
    </source>
</evidence>
<dbReference type="Proteomes" id="UP000315700">
    <property type="component" value="Chromosome"/>
</dbReference>
<keyword evidence="14" id="KW-0449">Lipoprotein</keyword>
<dbReference type="EMBL" id="CP036271">
    <property type="protein sequence ID" value="QDT56143.1"/>
    <property type="molecule type" value="Genomic_DNA"/>
</dbReference>
<keyword evidence="12" id="KW-0564">Palmitate</keyword>
<dbReference type="Pfam" id="PF10531">
    <property type="entry name" value="SLBB"/>
    <property type="match status" value="1"/>
</dbReference>
<evidence type="ECO:0000256" key="6">
    <source>
        <dbReference type="ARBA" id="ARBA00022692"/>
    </source>
</evidence>
<dbReference type="Gene3D" id="3.10.560.10">
    <property type="entry name" value="Outer membrane lipoprotein wza domain like"/>
    <property type="match status" value="2"/>
</dbReference>
<keyword evidence="19" id="KW-1185">Reference proteome</keyword>
<keyword evidence="8" id="KW-0625">Polysaccharide transport</keyword>
<gene>
    <name evidence="18" type="ORF">Pan44_41940</name>
</gene>
<name>A0A517SJ34_9PLAN</name>
<dbReference type="OrthoDB" id="240931at2"/>
<dbReference type="Pfam" id="PF02563">
    <property type="entry name" value="Poly_export"/>
    <property type="match status" value="1"/>
</dbReference>
<organism evidence="18 19">
    <name type="scientific">Caulifigura coniformis</name>
    <dbReference type="NCBI Taxonomy" id="2527983"/>
    <lineage>
        <taxon>Bacteria</taxon>
        <taxon>Pseudomonadati</taxon>
        <taxon>Planctomycetota</taxon>
        <taxon>Planctomycetia</taxon>
        <taxon>Planctomycetales</taxon>
        <taxon>Planctomycetaceae</taxon>
        <taxon>Caulifigura</taxon>
    </lineage>
</organism>
<dbReference type="GO" id="GO:0046930">
    <property type="term" value="C:pore complex"/>
    <property type="evidence" value="ECO:0007669"/>
    <property type="project" value="UniProtKB-KW"/>
</dbReference>
<evidence type="ECO:0000256" key="8">
    <source>
        <dbReference type="ARBA" id="ARBA00023047"/>
    </source>
</evidence>
<evidence type="ECO:0000256" key="11">
    <source>
        <dbReference type="ARBA" id="ARBA00023136"/>
    </source>
</evidence>
<keyword evidence="4" id="KW-1134">Transmembrane beta strand</keyword>
<dbReference type="PANTHER" id="PTHR33619">
    <property type="entry name" value="POLYSACCHARIDE EXPORT PROTEIN GFCE-RELATED"/>
    <property type="match status" value="1"/>
</dbReference>
<evidence type="ECO:0000256" key="13">
    <source>
        <dbReference type="ARBA" id="ARBA00023237"/>
    </source>
</evidence>
<dbReference type="InterPro" id="IPR019554">
    <property type="entry name" value="Soluble_ligand-bd"/>
</dbReference>
<evidence type="ECO:0000256" key="3">
    <source>
        <dbReference type="ARBA" id="ARBA00022448"/>
    </source>
</evidence>
<dbReference type="Pfam" id="PF22461">
    <property type="entry name" value="SLBB_2"/>
    <property type="match status" value="1"/>
</dbReference>
<dbReference type="KEGG" id="ccos:Pan44_41940"/>